<dbReference type="InterPro" id="IPR036365">
    <property type="entry name" value="PGBD-like_sf"/>
</dbReference>
<sequence>MRDTSNASSVSFEPFTLSSALLARLVESRHYQLTGSIVIFGIRAGKLLEGNYGQWLTSAKIVENSLDGEHFRCLVGLWNLTTHKIALFPASTIPHQFWQEKQIDAPEKRIANFLGTGAYRYIVGAHEPDNRPFEEGAFRLSRLQPVFAWRFYQQDPQYLLRNGKPTLSVVNDHIHSAQSTTKPSGISFSSAGCQVIQGDHTPPNLPTGYYQIFRILSGQSAMPSPLEVGQEYRYLLTHVSDLADIAAGDQEIYLQQGSTGYLVRLLQEALMKKHHDLNEDFIDKGYFNGYTAMALYEFQQREGLIATGIATYRDLKKLGIESLIEY</sequence>
<dbReference type="SUPFAM" id="SSF47090">
    <property type="entry name" value="PGBD-like"/>
    <property type="match status" value="1"/>
</dbReference>
<dbReference type="RefSeq" id="WP_242148105.1">
    <property type="nucleotide sequence ID" value="NZ_CP093379.1"/>
</dbReference>
<reference evidence="2 3" key="1">
    <citation type="submission" date="2022-03" db="EMBL/GenBank/DDBJ databases">
        <title>Ignatzschineria rhizosphaerae HR5S32.</title>
        <authorList>
            <person name="Sun J.Q."/>
            <person name="Feng J.Y."/>
        </authorList>
    </citation>
    <scope>NUCLEOTIDE SEQUENCE [LARGE SCALE GENOMIC DNA]</scope>
    <source>
        <strain evidence="2 3">HR5S32</strain>
    </source>
</reference>
<accession>A0ABY3WYF0</accession>
<evidence type="ECO:0000313" key="3">
    <source>
        <dbReference type="Proteomes" id="UP000829542"/>
    </source>
</evidence>
<gene>
    <name evidence="2" type="ORF">MMG00_10550</name>
</gene>
<feature type="domain" description="Peptidoglycan binding-like" evidence="1">
    <location>
        <begin position="260"/>
        <end position="313"/>
    </location>
</feature>
<dbReference type="Gene3D" id="1.10.101.10">
    <property type="entry name" value="PGBD-like superfamily/PGBD"/>
    <property type="match status" value="1"/>
</dbReference>
<keyword evidence="3" id="KW-1185">Reference proteome</keyword>
<dbReference type="Pfam" id="PF01471">
    <property type="entry name" value="PG_binding_1"/>
    <property type="match status" value="1"/>
</dbReference>
<dbReference type="EMBL" id="CP093379">
    <property type="protein sequence ID" value="UNM95649.1"/>
    <property type="molecule type" value="Genomic_DNA"/>
</dbReference>
<dbReference type="Proteomes" id="UP000829542">
    <property type="component" value="Chromosome"/>
</dbReference>
<evidence type="ECO:0000259" key="1">
    <source>
        <dbReference type="Pfam" id="PF01471"/>
    </source>
</evidence>
<name>A0ABY3WYF0_9GAMM</name>
<protein>
    <submittedName>
        <fullName evidence="2">Peptidoglycan-binding protein</fullName>
    </submittedName>
</protein>
<dbReference type="InterPro" id="IPR036366">
    <property type="entry name" value="PGBDSf"/>
</dbReference>
<proteinExistence type="predicted"/>
<organism evidence="2 3">
    <name type="scientific">Ignatzschineria rhizosphaerae</name>
    <dbReference type="NCBI Taxonomy" id="2923279"/>
    <lineage>
        <taxon>Bacteria</taxon>
        <taxon>Pseudomonadati</taxon>
        <taxon>Pseudomonadota</taxon>
        <taxon>Gammaproteobacteria</taxon>
        <taxon>Cardiobacteriales</taxon>
        <taxon>Ignatzschineriaceae</taxon>
        <taxon>Ignatzschineria</taxon>
    </lineage>
</organism>
<evidence type="ECO:0000313" key="2">
    <source>
        <dbReference type="EMBL" id="UNM95649.1"/>
    </source>
</evidence>
<dbReference type="InterPro" id="IPR002477">
    <property type="entry name" value="Peptidoglycan-bd-like"/>
</dbReference>